<reference evidence="6 7" key="2">
    <citation type="journal article" date="2012" name="J. Bacteriol.">
        <title>Complete genome sequences of Desulfosporosinus orientis DSM765T, Desulfosporosinus youngiae DSM17734T, Desulfosporosinus meridiei DSM13257T, and Desulfosporosinus acidiphilus DSM22704T.</title>
        <authorList>
            <person name="Pester M."/>
            <person name="Brambilla E."/>
            <person name="Alazard D."/>
            <person name="Rattei T."/>
            <person name="Weinmaier T."/>
            <person name="Han J."/>
            <person name="Lucas S."/>
            <person name="Lapidus A."/>
            <person name="Cheng J.F."/>
            <person name="Goodwin L."/>
            <person name="Pitluck S."/>
            <person name="Peters L."/>
            <person name="Ovchinnikova G."/>
            <person name="Teshima H."/>
            <person name="Detter J.C."/>
            <person name="Han C.S."/>
            <person name="Tapia R."/>
            <person name="Land M.L."/>
            <person name="Hauser L."/>
            <person name="Kyrpides N.C."/>
            <person name="Ivanova N.N."/>
            <person name="Pagani I."/>
            <person name="Huntmann M."/>
            <person name="Wei C.L."/>
            <person name="Davenport K.W."/>
            <person name="Daligault H."/>
            <person name="Chain P.S."/>
            <person name="Chen A."/>
            <person name="Mavromatis K."/>
            <person name="Markowitz V."/>
            <person name="Szeto E."/>
            <person name="Mikhailova N."/>
            <person name="Pati A."/>
            <person name="Wagner M."/>
            <person name="Woyke T."/>
            <person name="Ollivier B."/>
            <person name="Klenk H.P."/>
            <person name="Spring S."/>
            <person name="Loy A."/>
        </authorList>
    </citation>
    <scope>NUCLEOTIDE SEQUENCE [LARGE SCALE GENOMIC DNA]</scope>
    <source>
        <strain evidence="7">ATCC 19365 / DSM 765 / NCIMB 8382 / VKM B-1628</strain>
    </source>
</reference>
<evidence type="ECO:0000259" key="5">
    <source>
        <dbReference type="PROSITE" id="PS50110"/>
    </source>
</evidence>
<sequence length="134" mass="15357">MGLSTILVVDDNYGIRRLMYEFLTQEGYLVKLASDGQMALQMIKEEKPRLILLDLRMPGLGGMQTLTKLRELDLCGDTAVVMMSAYFDAKDLKKSVQEGLIKYFIIKPFDLLEIRVLIHDLMRGDIDQRENIIS</sequence>
<feature type="modified residue" description="4-aspartylphosphate" evidence="4">
    <location>
        <position position="54"/>
    </location>
</feature>
<dbReference type="RefSeq" id="WP_014183827.1">
    <property type="nucleotide sequence ID" value="NC_016584.1"/>
</dbReference>
<evidence type="ECO:0000256" key="3">
    <source>
        <dbReference type="ARBA" id="ARBA00024867"/>
    </source>
</evidence>
<accession>G7W5S0</accession>
<dbReference type="HOGENOM" id="CLU_000445_69_8_9"/>
<dbReference type="PANTHER" id="PTHR44591:SF3">
    <property type="entry name" value="RESPONSE REGULATORY DOMAIN-CONTAINING PROTEIN"/>
    <property type="match status" value="1"/>
</dbReference>
<gene>
    <name evidence="6" type="ordered locus">Desor_1346</name>
</gene>
<keyword evidence="2 4" id="KW-0597">Phosphoprotein</keyword>
<dbReference type="AlphaFoldDB" id="G7W5S0"/>
<dbReference type="InterPro" id="IPR050595">
    <property type="entry name" value="Bact_response_regulator"/>
</dbReference>
<dbReference type="Pfam" id="PF00072">
    <property type="entry name" value="Response_reg"/>
    <property type="match status" value="1"/>
</dbReference>
<feature type="domain" description="Response regulatory" evidence="5">
    <location>
        <begin position="5"/>
        <end position="122"/>
    </location>
</feature>
<keyword evidence="6" id="KW-0238">DNA-binding</keyword>
<dbReference type="PROSITE" id="PS50110">
    <property type="entry name" value="RESPONSE_REGULATORY"/>
    <property type="match status" value="1"/>
</dbReference>
<dbReference type="SUPFAM" id="SSF52172">
    <property type="entry name" value="CheY-like"/>
    <property type="match status" value="1"/>
</dbReference>
<dbReference type="GO" id="GO:0000160">
    <property type="term" value="P:phosphorelay signal transduction system"/>
    <property type="evidence" value="ECO:0007669"/>
    <property type="project" value="InterPro"/>
</dbReference>
<keyword evidence="7" id="KW-1185">Reference proteome</keyword>
<dbReference type="Proteomes" id="UP000006346">
    <property type="component" value="Chromosome"/>
</dbReference>
<evidence type="ECO:0000256" key="2">
    <source>
        <dbReference type="ARBA" id="ARBA00022553"/>
    </source>
</evidence>
<dbReference type="InterPro" id="IPR001789">
    <property type="entry name" value="Sig_transdc_resp-reg_receiver"/>
</dbReference>
<proteinExistence type="predicted"/>
<dbReference type="eggNOG" id="COG0745">
    <property type="taxonomic scope" value="Bacteria"/>
</dbReference>
<dbReference type="KEGG" id="dor:Desor_1346"/>
<dbReference type="OrthoDB" id="9808843at2"/>
<protein>
    <recommendedName>
        <fullName evidence="1">Stage 0 sporulation protein A homolog</fullName>
    </recommendedName>
</protein>
<name>G7W5S0_DESOD</name>
<reference evidence="7" key="1">
    <citation type="submission" date="2011-11" db="EMBL/GenBank/DDBJ databases">
        <title>Complete sequence of Desulfosporosinus orientis DSM 765.</title>
        <authorList>
            <person name="Lucas S."/>
            <person name="Han J."/>
            <person name="Lapidus A."/>
            <person name="Cheng J.-F."/>
            <person name="Goodwin L."/>
            <person name="Pitluck S."/>
            <person name="Peters L."/>
            <person name="Ovchinnikova G."/>
            <person name="Teshima H."/>
            <person name="Detter J.C."/>
            <person name="Han C."/>
            <person name="Tapia R."/>
            <person name="Land M."/>
            <person name="Hauser L."/>
            <person name="Kyrpides N."/>
            <person name="Ivanova N."/>
            <person name="Pagani I."/>
            <person name="Pester M."/>
            <person name="Spring S."/>
            <person name="Ollivier B."/>
            <person name="Rattei T."/>
            <person name="Klenk H.-P."/>
            <person name="Wagner M."/>
            <person name="Loy A."/>
            <person name="Woyke T."/>
        </authorList>
    </citation>
    <scope>NUCLEOTIDE SEQUENCE [LARGE SCALE GENOMIC DNA]</scope>
    <source>
        <strain evidence="7">ATCC 19365 / DSM 765 / NCIMB 8382 / VKM B-1628</strain>
    </source>
</reference>
<dbReference type="PATRIC" id="fig|768706.3.peg.1331"/>
<dbReference type="GO" id="GO:0003677">
    <property type="term" value="F:DNA binding"/>
    <property type="evidence" value="ECO:0007669"/>
    <property type="project" value="UniProtKB-KW"/>
</dbReference>
<dbReference type="InterPro" id="IPR011006">
    <property type="entry name" value="CheY-like_superfamily"/>
</dbReference>
<dbReference type="SMART" id="SM00448">
    <property type="entry name" value="REC"/>
    <property type="match status" value="1"/>
</dbReference>
<evidence type="ECO:0000256" key="4">
    <source>
        <dbReference type="PROSITE-ProRule" id="PRU00169"/>
    </source>
</evidence>
<dbReference type="Gene3D" id="3.40.50.2300">
    <property type="match status" value="1"/>
</dbReference>
<dbReference type="PANTHER" id="PTHR44591">
    <property type="entry name" value="STRESS RESPONSE REGULATOR PROTEIN 1"/>
    <property type="match status" value="1"/>
</dbReference>
<comment type="function">
    <text evidence="3">May play the central regulatory role in sporulation. It may be an element of the effector pathway responsible for the activation of sporulation genes in response to nutritional stress. Spo0A may act in concert with spo0H (a sigma factor) to control the expression of some genes that are critical to the sporulation process.</text>
</comment>
<dbReference type="EMBL" id="CP003108">
    <property type="protein sequence ID" value="AET67008.1"/>
    <property type="molecule type" value="Genomic_DNA"/>
</dbReference>
<evidence type="ECO:0000313" key="7">
    <source>
        <dbReference type="Proteomes" id="UP000006346"/>
    </source>
</evidence>
<evidence type="ECO:0000313" key="6">
    <source>
        <dbReference type="EMBL" id="AET67008.1"/>
    </source>
</evidence>
<evidence type="ECO:0000256" key="1">
    <source>
        <dbReference type="ARBA" id="ARBA00018672"/>
    </source>
</evidence>
<dbReference type="STRING" id="768706.Desor_1346"/>
<organism evidence="6 7">
    <name type="scientific">Desulfosporosinus orientis (strain ATCC 19365 / DSM 765 / NCIMB 8382 / VKM B-1628 / Singapore I)</name>
    <name type="common">Desulfotomaculum orientis</name>
    <dbReference type="NCBI Taxonomy" id="768706"/>
    <lineage>
        <taxon>Bacteria</taxon>
        <taxon>Bacillati</taxon>
        <taxon>Bacillota</taxon>
        <taxon>Clostridia</taxon>
        <taxon>Eubacteriales</taxon>
        <taxon>Desulfitobacteriaceae</taxon>
        <taxon>Desulfosporosinus</taxon>
    </lineage>
</organism>